<dbReference type="HOGENOM" id="CLU_091006_0_0_6"/>
<dbReference type="NCBIfam" id="NF005754">
    <property type="entry name" value="PRK07578.1"/>
    <property type="match status" value="1"/>
</dbReference>
<dbReference type="EMBL" id="AAPH01000032">
    <property type="protein sequence ID" value="EAS41587.1"/>
    <property type="molecule type" value="Genomic_DNA"/>
</dbReference>
<evidence type="ECO:0000313" key="4">
    <source>
        <dbReference type="Proteomes" id="UP000003789"/>
    </source>
</evidence>
<gene>
    <name evidence="3" type="ORF">P3TCK_18474</name>
</gene>
<dbReference type="GO" id="GO:0016491">
    <property type="term" value="F:oxidoreductase activity"/>
    <property type="evidence" value="ECO:0007669"/>
    <property type="project" value="UniProtKB-KW"/>
</dbReference>
<dbReference type="InterPro" id="IPR051122">
    <property type="entry name" value="SDR_DHRS6-like"/>
</dbReference>
<evidence type="ECO:0000256" key="2">
    <source>
        <dbReference type="ARBA" id="ARBA00023002"/>
    </source>
</evidence>
<dbReference type="AlphaFoldDB" id="Q1YZ70"/>
<dbReference type="PANTHER" id="PTHR43477">
    <property type="entry name" value="DIHYDROANTICAPSIN 7-DEHYDROGENASE"/>
    <property type="match status" value="1"/>
</dbReference>
<dbReference type="CDD" id="cd11731">
    <property type="entry name" value="Lin1944_like_SDR_c"/>
    <property type="match status" value="1"/>
</dbReference>
<evidence type="ECO:0000313" key="3">
    <source>
        <dbReference type="EMBL" id="EAS41587.1"/>
    </source>
</evidence>
<protein>
    <submittedName>
        <fullName evidence="3">Short chain dehydrogenase</fullName>
        <ecNumber evidence="3">1.1.1.-</ecNumber>
    </submittedName>
</protein>
<comment type="caution">
    <text evidence="3">The sequence shown here is derived from an EMBL/GenBank/DDBJ whole genome shotgun (WGS) entry which is preliminary data.</text>
</comment>
<dbReference type="PANTHER" id="PTHR43477:SF1">
    <property type="entry name" value="DIHYDROANTICAPSIN 7-DEHYDROGENASE"/>
    <property type="match status" value="1"/>
</dbReference>
<accession>Q1YZ70</accession>
<evidence type="ECO:0000256" key="1">
    <source>
        <dbReference type="ARBA" id="ARBA00006484"/>
    </source>
</evidence>
<dbReference type="OrthoDB" id="9787486at2"/>
<proteinExistence type="inferred from homology"/>
<reference evidence="3 4" key="1">
    <citation type="submission" date="2006-03" db="EMBL/GenBank/DDBJ databases">
        <authorList>
            <person name="Bartlett D.H."/>
            <person name="Valle G."/>
            <person name="Lauro F.M."/>
            <person name="Vezzi A."/>
            <person name="Simonato F."/>
            <person name="Eloe E."/>
            <person name="Vitulo N."/>
            <person name="Stratton T.K."/>
            <person name="D'angelo M."/>
            <person name="Ferriera S."/>
            <person name="Johnson J."/>
            <person name="Kravitz S."/>
            <person name="Beeson K."/>
            <person name="Sutton G."/>
            <person name="Rogers Y."/>
            <person name="Friedman R."/>
            <person name="Frazier M."/>
            <person name="Venter J.C."/>
        </authorList>
    </citation>
    <scope>NUCLEOTIDE SEQUENCE [LARGE SCALE GENOMIC DNA]</scope>
    <source>
        <strain evidence="3 4">3TCK</strain>
    </source>
</reference>
<dbReference type="RefSeq" id="WP_006231604.1">
    <property type="nucleotide sequence ID" value="NZ_CH724135.1"/>
</dbReference>
<dbReference type="Gene3D" id="3.40.50.720">
    <property type="entry name" value="NAD(P)-binding Rossmann-like Domain"/>
    <property type="match status" value="1"/>
</dbReference>
<organism evidence="3 4">
    <name type="scientific">Photobacterium profundum 3TCK</name>
    <dbReference type="NCBI Taxonomy" id="314280"/>
    <lineage>
        <taxon>Bacteria</taxon>
        <taxon>Pseudomonadati</taxon>
        <taxon>Pseudomonadota</taxon>
        <taxon>Gammaproteobacteria</taxon>
        <taxon>Vibrionales</taxon>
        <taxon>Vibrionaceae</taxon>
        <taxon>Photobacterium</taxon>
    </lineage>
</organism>
<comment type="similarity">
    <text evidence="1">Belongs to the short-chain dehydrogenases/reductases (SDR) family.</text>
</comment>
<dbReference type="SUPFAM" id="SSF51735">
    <property type="entry name" value="NAD(P)-binding Rossmann-fold domains"/>
    <property type="match status" value="1"/>
</dbReference>
<keyword evidence="2 3" id="KW-0560">Oxidoreductase</keyword>
<sequence length="236" mass="24462">MKILVIGATGTIGSALVASLKEQSNASDIQVISVGRGNKPDSTVQLDFTADLEDMTSIETVLKRLGSVDAIVNFAGGAALGKVFGSEAMSFEDYNVGFQSKLMGQVNLAKLAESYLTPGGSITLTSGQTSSIPVLGMTAAAMVNAAIDTFVQGAALELGDGKRINSVSPGMLQQTMQQIPGLDTTGGVDIKEVVAAYQTVIMDRQINGKKLVVSTEDDAIALKAFGVILASMPKQN</sequence>
<dbReference type="InterPro" id="IPR036291">
    <property type="entry name" value="NAD(P)-bd_dom_sf"/>
</dbReference>
<dbReference type="PRINTS" id="PR00081">
    <property type="entry name" value="GDHRDH"/>
</dbReference>
<dbReference type="Pfam" id="PF13561">
    <property type="entry name" value="adh_short_C2"/>
    <property type="match status" value="1"/>
</dbReference>
<name>Q1YZ70_9GAMM</name>
<dbReference type="InterPro" id="IPR002347">
    <property type="entry name" value="SDR_fam"/>
</dbReference>
<dbReference type="EC" id="1.1.1.-" evidence="3"/>
<dbReference type="Proteomes" id="UP000003789">
    <property type="component" value="Unassembled WGS sequence"/>
</dbReference>